<evidence type="ECO:0000313" key="3">
    <source>
        <dbReference type="Proteomes" id="UP000606786"/>
    </source>
</evidence>
<accession>A0A811V2D5</accession>
<evidence type="ECO:0000256" key="1">
    <source>
        <dbReference type="SAM" id="MobiDB-lite"/>
    </source>
</evidence>
<gene>
    <name evidence="2" type="ORF">CCAP1982_LOCUS12439</name>
</gene>
<comment type="caution">
    <text evidence="2">The sequence shown here is derived from an EMBL/GenBank/DDBJ whole genome shotgun (WGS) entry which is preliminary data.</text>
</comment>
<protein>
    <submittedName>
        <fullName evidence="2">(Mediterranean fruit fly) hypothetical protein</fullName>
    </submittedName>
</protein>
<organism evidence="2 3">
    <name type="scientific">Ceratitis capitata</name>
    <name type="common">Mediterranean fruit fly</name>
    <name type="synonym">Tephritis capitata</name>
    <dbReference type="NCBI Taxonomy" id="7213"/>
    <lineage>
        <taxon>Eukaryota</taxon>
        <taxon>Metazoa</taxon>
        <taxon>Ecdysozoa</taxon>
        <taxon>Arthropoda</taxon>
        <taxon>Hexapoda</taxon>
        <taxon>Insecta</taxon>
        <taxon>Pterygota</taxon>
        <taxon>Neoptera</taxon>
        <taxon>Endopterygota</taxon>
        <taxon>Diptera</taxon>
        <taxon>Brachycera</taxon>
        <taxon>Muscomorpha</taxon>
        <taxon>Tephritoidea</taxon>
        <taxon>Tephritidae</taxon>
        <taxon>Ceratitis</taxon>
        <taxon>Ceratitis</taxon>
    </lineage>
</organism>
<name>A0A811V2D5_CERCA</name>
<keyword evidence="3" id="KW-1185">Reference proteome</keyword>
<reference evidence="2" key="1">
    <citation type="submission" date="2020-11" db="EMBL/GenBank/DDBJ databases">
        <authorList>
            <person name="Whitehead M."/>
        </authorList>
    </citation>
    <scope>NUCLEOTIDE SEQUENCE</scope>
    <source>
        <strain evidence="2">EGII</strain>
    </source>
</reference>
<feature type="region of interest" description="Disordered" evidence="1">
    <location>
        <begin position="1"/>
        <end position="35"/>
    </location>
</feature>
<feature type="compositionally biased region" description="Polar residues" evidence="1">
    <location>
        <begin position="1"/>
        <end position="15"/>
    </location>
</feature>
<sequence length="110" mass="12955">MGLGQISTGNENIKNTRLPDKKIKKKKHKNEKPKLKYQKIQKSHNRMPNMYADIHTDIYVYVLEYPQQLYGLKLSGIPLSTSATKIFVARQRGYITHIYIHIKHNMRVYV</sequence>
<dbReference type="AlphaFoldDB" id="A0A811V2D5"/>
<dbReference type="Proteomes" id="UP000606786">
    <property type="component" value="Unassembled WGS sequence"/>
</dbReference>
<dbReference type="EMBL" id="CAJHJT010000034">
    <property type="protein sequence ID" value="CAD7004016.1"/>
    <property type="molecule type" value="Genomic_DNA"/>
</dbReference>
<proteinExistence type="predicted"/>
<feature type="compositionally biased region" description="Basic residues" evidence="1">
    <location>
        <begin position="22"/>
        <end position="35"/>
    </location>
</feature>
<evidence type="ECO:0000313" key="2">
    <source>
        <dbReference type="EMBL" id="CAD7004016.1"/>
    </source>
</evidence>